<protein>
    <recommendedName>
        <fullName evidence="7">Thyroglobulin type-1 domain-containing protein</fullName>
    </recommendedName>
</protein>
<sequence>GDLGQRDLDSALGEGQVPPGAAGLFVPACTAEGSYEDVQCFAGECWCVDSGGKELPGSRVRGGPPRCPPGSAGRDADSARGEHPPAALSLLADTRRSAQPLPRALLRLQ</sequence>
<dbReference type="Ensembl" id="ENSOCUT00000040463.1">
    <property type="protein sequence ID" value="ENSOCUP00000047748.1"/>
    <property type="gene ID" value="ENSOCUG00000034085.1"/>
</dbReference>
<organism evidence="8 9">
    <name type="scientific">Oryctolagus cuniculus</name>
    <name type="common">Rabbit</name>
    <dbReference type="NCBI Taxonomy" id="9986"/>
    <lineage>
        <taxon>Eukaryota</taxon>
        <taxon>Metazoa</taxon>
        <taxon>Chordata</taxon>
        <taxon>Craniata</taxon>
        <taxon>Vertebrata</taxon>
        <taxon>Euteleostomi</taxon>
        <taxon>Mammalia</taxon>
        <taxon>Eutheria</taxon>
        <taxon>Euarchontoglires</taxon>
        <taxon>Glires</taxon>
        <taxon>Lagomorpha</taxon>
        <taxon>Leporidae</taxon>
        <taxon>Oryctolagus</taxon>
    </lineage>
</organism>
<dbReference type="PROSITE" id="PS51162">
    <property type="entry name" value="THYROGLOBULIN_1_2"/>
    <property type="match status" value="1"/>
</dbReference>
<evidence type="ECO:0000259" key="7">
    <source>
        <dbReference type="PROSITE" id="PS51162"/>
    </source>
</evidence>
<dbReference type="AlphaFoldDB" id="A0A5F9DQ88"/>
<feature type="region of interest" description="Disordered" evidence="6">
    <location>
        <begin position="55"/>
        <end position="87"/>
    </location>
</feature>
<reference evidence="8 9" key="1">
    <citation type="journal article" date="2011" name="Nature">
        <title>A high-resolution map of human evolutionary constraint using 29 mammals.</title>
        <authorList>
            <person name="Lindblad-Toh K."/>
            <person name="Garber M."/>
            <person name="Zuk O."/>
            <person name="Lin M.F."/>
            <person name="Parker B.J."/>
            <person name="Washietl S."/>
            <person name="Kheradpour P."/>
            <person name="Ernst J."/>
            <person name="Jordan G."/>
            <person name="Mauceli E."/>
            <person name="Ward L.D."/>
            <person name="Lowe C.B."/>
            <person name="Holloway A.K."/>
            <person name="Clamp M."/>
            <person name="Gnerre S."/>
            <person name="Alfoldi J."/>
            <person name="Beal K."/>
            <person name="Chang J."/>
            <person name="Clawson H."/>
            <person name="Cuff J."/>
            <person name="Di Palma F."/>
            <person name="Fitzgerald S."/>
            <person name="Flicek P."/>
            <person name="Guttman M."/>
            <person name="Hubisz M.J."/>
            <person name="Jaffe D.B."/>
            <person name="Jungreis I."/>
            <person name="Kent W.J."/>
            <person name="Kostka D."/>
            <person name="Lara M."/>
            <person name="Martins A.L."/>
            <person name="Massingham T."/>
            <person name="Moltke I."/>
            <person name="Raney B.J."/>
            <person name="Rasmussen M.D."/>
            <person name="Robinson J."/>
            <person name="Stark A."/>
            <person name="Vilella A.J."/>
            <person name="Wen J."/>
            <person name="Xie X."/>
            <person name="Zody M.C."/>
            <person name="Baldwin J."/>
            <person name="Bloom T."/>
            <person name="Chin C.W."/>
            <person name="Heiman D."/>
            <person name="Nicol R."/>
            <person name="Nusbaum C."/>
            <person name="Young S."/>
            <person name="Wilkinson J."/>
            <person name="Worley K.C."/>
            <person name="Kovar C.L."/>
            <person name="Muzny D.M."/>
            <person name="Gibbs R.A."/>
            <person name="Cree A."/>
            <person name="Dihn H.H."/>
            <person name="Fowler G."/>
            <person name="Jhangiani S."/>
            <person name="Joshi V."/>
            <person name="Lee S."/>
            <person name="Lewis L.R."/>
            <person name="Nazareth L.V."/>
            <person name="Okwuonu G."/>
            <person name="Santibanez J."/>
            <person name="Warren W.C."/>
            <person name="Mardis E.R."/>
            <person name="Weinstock G.M."/>
            <person name="Wilson R.K."/>
            <person name="Delehaunty K."/>
            <person name="Dooling D."/>
            <person name="Fronik C."/>
            <person name="Fulton L."/>
            <person name="Fulton B."/>
            <person name="Graves T."/>
            <person name="Minx P."/>
            <person name="Sodergren E."/>
            <person name="Birney E."/>
            <person name="Margulies E.H."/>
            <person name="Herrero J."/>
            <person name="Green E.D."/>
            <person name="Haussler D."/>
            <person name="Siepel A."/>
            <person name="Goldman N."/>
            <person name="Pollard K.S."/>
            <person name="Pedersen J.S."/>
            <person name="Lander E.S."/>
            <person name="Kellis M."/>
        </authorList>
    </citation>
    <scope>NUCLEOTIDE SEQUENCE [LARGE SCALE GENOMIC DNA]</scope>
    <source>
        <strain evidence="8 9">Thorbecke inbred</strain>
    </source>
</reference>
<dbReference type="InterPro" id="IPR036857">
    <property type="entry name" value="Thyroglobulin_1_sf"/>
</dbReference>
<evidence type="ECO:0000256" key="2">
    <source>
        <dbReference type="ARBA" id="ARBA00022525"/>
    </source>
</evidence>
<dbReference type="Gene3D" id="4.10.800.10">
    <property type="entry name" value="Thyroglobulin type-1"/>
    <property type="match status" value="1"/>
</dbReference>
<name>A0A5F9DQ88_RABIT</name>
<feature type="disulfide bond" evidence="5">
    <location>
        <begin position="47"/>
        <end position="67"/>
    </location>
</feature>
<evidence type="ECO:0000256" key="1">
    <source>
        <dbReference type="ARBA" id="ARBA00004613"/>
    </source>
</evidence>
<evidence type="ECO:0000256" key="6">
    <source>
        <dbReference type="SAM" id="MobiDB-lite"/>
    </source>
</evidence>
<comment type="subcellular location">
    <subcellularLocation>
        <location evidence="1">Secreted</location>
    </subcellularLocation>
</comment>
<reference evidence="8" key="2">
    <citation type="submission" date="2025-08" db="UniProtKB">
        <authorList>
            <consortium name="Ensembl"/>
        </authorList>
    </citation>
    <scope>IDENTIFICATION</scope>
    <source>
        <strain evidence="8">Thorbecke</strain>
    </source>
</reference>
<keyword evidence="9" id="KW-1185">Reference proteome</keyword>
<evidence type="ECO:0000313" key="9">
    <source>
        <dbReference type="Proteomes" id="UP000001811"/>
    </source>
</evidence>
<dbReference type="SMR" id="A0A5F9DQ88"/>
<keyword evidence="2" id="KW-0964">Secreted</keyword>
<dbReference type="GO" id="GO:0005615">
    <property type="term" value="C:extracellular space"/>
    <property type="evidence" value="ECO:0007669"/>
    <property type="project" value="TreeGrafter"/>
</dbReference>
<evidence type="ECO:0000256" key="3">
    <source>
        <dbReference type="ARBA" id="ARBA00022737"/>
    </source>
</evidence>
<dbReference type="GeneTree" id="ENSGT00940000177637"/>
<dbReference type="InterPro" id="IPR000716">
    <property type="entry name" value="Thyroglobulin_1"/>
</dbReference>
<dbReference type="InParanoid" id="A0A5F9DQ88"/>
<dbReference type="CDD" id="cd00191">
    <property type="entry name" value="TY"/>
    <property type="match status" value="1"/>
</dbReference>
<evidence type="ECO:0000313" key="8">
    <source>
        <dbReference type="Ensembl" id="ENSOCUP00000047748.1"/>
    </source>
</evidence>
<proteinExistence type="predicted"/>
<keyword evidence="4 5" id="KW-1015">Disulfide bond</keyword>
<feature type="compositionally biased region" description="Basic and acidic residues" evidence="6">
    <location>
        <begin position="74"/>
        <end position="83"/>
    </location>
</feature>
<evidence type="ECO:0000256" key="4">
    <source>
        <dbReference type="ARBA" id="ARBA00023157"/>
    </source>
</evidence>
<dbReference type="InterPro" id="IPR051950">
    <property type="entry name" value="Dev_reg/Prot_inhib"/>
</dbReference>
<accession>A0A5F9DQ88</accession>
<dbReference type="SMART" id="SM00211">
    <property type="entry name" value="TY"/>
    <property type="match status" value="1"/>
</dbReference>
<dbReference type="PROSITE" id="PS00484">
    <property type="entry name" value="THYROGLOBULIN_1_1"/>
    <property type="match status" value="1"/>
</dbReference>
<dbReference type="Proteomes" id="UP000001811">
    <property type="component" value="Chromosome 3"/>
</dbReference>
<dbReference type="Bgee" id="ENSOCUG00000034085">
    <property type="expression patterns" value="Expressed in ovary and 2 other cell types or tissues"/>
</dbReference>
<dbReference type="SUPFAM" id="SSF57610">
    <property type="entry name" value="Thyroglobulin type-1 domain"/>
    <property type="match status" value="1"/>
</dbReference>
<feature type="domain" description="Thyroglobulin type-1" evidence="7">
    <location>
        <begin position="1"/>
        <end position="67"/>
    </location>
</feature>
<comment type="caution">
    <text evidence="5">Lacks conserved residue(s) required for the propagation of feature annotation.</text>
</comment>
<dbReference type="EMBL" id="AAGW02013487">
    <property type="status" value="NOT_ANNOTATED_CDS"/>
    <property type="molecule type" value="Genomic_DNA"/>
</dbReference>
<keyword evidence="3" id="KW-0677">Repeat</keyword>
<dbReference type="Pfam" id="PF00086">
    <property type="entry name" value="Thyroglobulin_1"/>
    <property type="match status" value="1"/>
</dbReference>
<feature type="compositionally biased region" description="Low complexity" evidence="6">
    <location>
        <begin position="57"/>
        <end position="73"/>
    </location>
</feature>
<dbReference type="PANTHER" id="PTHR12352">
    <property type="entry name" value="SECRETED MODULAR CALCIUM-BINDING PROTEIN"/>
    <property type="match status" value="1"/>
</dbReference>
<dbReference type="PANTHER" id="PTHR12352:SF3">
    <property type="entry name" value="NIDOGEN-2"/>
    <property type="match status" value="1"/>
</dbReference>
<dbReference type="STRING" id="9986.ENSOCUP00000047748"/>
<reference evidence="8" key="3">
    <citation type="submission" date="2025-09" db="UniProtKB">
        <authorList>
            <consortium name="Ensembl"/>
        </authorList>
    </citation>
    <scope>IDENTIFICATION</scope>
    <source>
        <strain evidence="8">Thorbecke</strain>
    </source>
</reference>
<evidence type="ECO:0000256" key="5">
    <source>
        <dbReference type="PROSITE-ProRule" id="PRU00500"/>
    </source>
</evidence>